<keyword evidence="2" id="KW-0472">Membrane</keyword>
<dbReference type="OrthoDB" id="3638762at2"/>
<evidence type="ECO:0000313" key="4">
    <source>
        <dbReference type="Proteomes" id="UP000292003"/>
    </source>
</evidence>
<feature type="transmembrane region" description="Helical" evidence="2">
    <location>
        <begin position="279"/>
        <end position="301"/>
    </location>
</feature>
<comment type="caution">
    <text evidence="3">The sequence shown here is derived from an EMBL/GenBank/DDBJ whole genome shotgun (WGS) entry which is preliminary data.</text>
</comment>
<feature type="transmembrane region" description="Helical" evidence="2">
    <location>
        <begin position="486"/>
        <end position="508"/>
    </location>
</feature>
<evidence type="ECO:0000256" key="2">
    <source>
        <dbReference type="SAM" id="Phobius"/>
    </source>
</evidence>
<feature type="transmembrane region" description="Helical" evidence="2">
    <location>
        <begin position="93"/>
        <end position="111"/>
    </location>
</feature>
<feature type="compositionally biased region" description="Low complexity" evidence="1">
    <location>
        <begin position="10"/>
        <end position="21"/>
    </location>
</feature>
<organism evidence="3 4">
    <name type="scientific">Amycolatopsis suaedae</name>
    <dbReference type="NCBI Taxonomy" id="2510978"/>
    <lineage>
        <taxon>Bacteria</taxon>
        <taxon>Bacillati</taxon>
        <taxon>Actinomycetota</taxon>
        <taxon>Actinomycetes</taxon>
        <taxon>Pseudonocardiales</taxon>
        <taxon>Pseudonocardiaceae</taxon>
        <taxon>Amycolatopsis</taxon>
    </lineage>
</organism>
<dbReference type="Proteomes" id="UP000292003">
    <property type="component" value="Unassembled WGS sequence"/>
</dbReference>
<evidence type="ECO:0000313" key="3">
    <source>
        <dbReference type="EMBL" id="RZQ64020.1"/>
    </source>
</evidence>
<feature type="transmembrane region" description="Helical" evidence="2">
    <location>
        <begin position="576"/>
        <end position="599"/>
    </location>
</feature>
<feature type="transmembrane region" description="Helical" evidence="2">
    <location>
        <begin position="252"/>
        <end position="273"/>
    </location>
</feature>
<name>A0A4Q7J8J0_9PSEU</name>
<dbReference type="RefSeq" id="WP_130474739.1">
    <property type="nucleotide sequence ID" value="NZ_SFCC01000004.1"/>
</dbReference>
<gene>
    <name evidence="3" type="ORF">EWH70_08420</name>
</gene>
<dbReference type="AlphaFoldDB" id="A0A4Q7J8J0"/>
<feature type="transmembrane region" description="Helical" evidence="2">
    <location>
        <begin position="547"/>
        <end position="564"/>
    </location>
</feature>
<keyword evidence="2" id="KW-0812">Transmembrane</keyword>
<accession>A0A4Q7J8J0</accession>
<feature type="transmembrane region" description="Helical" evidence="2">
    <location>
        <begin position="429"/>
        <end position="449"/>
    </location>
</feature>
<feature type="transmembrane region" description="Helical" evidence="2">
    <location>
        <begin position="520"/>
        <end position="540"/>
    </location>
</feature>
<protein>
    <submittedName>
        <fullName evidence="3">Uncharacterized protein</fullName>
    </submittedName>
</protein>
<sequence>MTSRPRTRSSRPSSAAPSGPAIGATLEERWSATLQVATALLVVATGLLCAGYALPVLEGAADRGFGSGPLLIALALLPLAVSLLLAARGRTTALAGLIVGAAALAPGRALVDLQFAVDGSATARPELYLPTTLGSPAPAAGWWLLMAGHVVWVAAGAFAVAHSRAETEALSEGDREVRARGWAVVALAAVLLAVVGLLMAPVGSTSVYLVAGGAFESSSLVLAGGLLMAATVPLAMVVAFISGSASVVRGVLVGLATVLVAIAVPNLVSAAVVPVVTLAAGPVVLLAAAVLLAVTAATRLGDVSSPADPADGPQRLPGSGRVAWVTAVLAVVAGAAAVLGGTTEQLAGVALVEGLPPAKVPESPATGLLVTAGVVVGLLGLAVLLPKVGRACRPVLAVAWVVVPVAGTAVLDTAATATEVSRLVTVGPGVWWTVVAMVAAASAAVAAVVGGMIEREEADDAVASRARPASGRGGEPVRSGTSGRHLAPLVVTAVLTIAAFVTPVVSAPDYTAPTALTLKAVSWAGLLLALLVLLGAQLAAAYTRPGLTTGLLAGSVVVLGFRAVELPLVGGNIAGSAPAVGLWLALAAVVALVIAAVAGRAGALR</sequence>
<feature type="transmembrane region" description="Helical" evidence="2">
    <location>
        <begin position="36"/>
        <end position="54"/>
    </location>
</feature>
<feature type="transmembrane region" description="Helical" evidence="2">
    <location>
        <begin position="322"/>
        <end position="343"/>
    </location>
</feature>
<proteinExistence type="predicted"/>
<feature type="transmembrane region" description="Helical" evidence="2">
    <location>
        <begin position="220"/>
        <end position="240"/>
    </location>
</feature>
<keyword evidence="2" id="KW-1133">Transmembrane helix</keyword>
<feature type="transmembrane region" description="Helical" evidence="2">
    <location>
        <begin position="397"/>
        <end position="417"/>
    </location>
</feature>
<feature type="transmembrane region" description="Helical" evidence="2">
    <location>
        <begin position="140"/>
        <end position="161"/>
    </location>
</feature>
<keyword evidence="4" id="KW-1185">Reference proteome</keyword>
<evidence type="ECO:0000256" key="1">
    <source>
        <dbReference type="SAM" id="MobiDB-lite"/>
    </source>
</evidence>
<feature type="region of interest" description="Disordered" evidence="1">
    <location>
        <begin position="1"/>
        <end position="21"/>
    </location>
</feature>
<reference evidence="3 4" key="1">
    <citation type="submission" date="2019-02" db="EMBL/GenBank/DDBJ databases">
        <title>Draft genome sequence of Amycolatopsis sp. 8-3EHSu isolated from roots of Suaeda maritima.</title>
        <authorList>
            <person name="Duangmal K."/>
            <person name="Chantavorakit T."/>
        </authorList>
    </citation>
    <scope>NUCLEOTIDE SEQUENCE [LARGE SCALE GENOMIC DNA]</scope>
    <source>
        <strain evidence="3 4">8-3EHSu</strain>
    </source>
</reference>
<feature type="transmembrane region" description="Helical" evidence="2">
    <location>
        <begin position="66"/>
        <end position="86"/>
    </location>
</feature>
<feature type="transmembrane region" description="Helical" evidence="2">
    <location>
        <begin position="182"/>
        <end position="200"/>
    </location>
</feature>
<dbReference type="EMBL" id="SFCC01000004">
    <property type="protein sequence ID" value="RZQ64020.1"/>
    <property type="molecule type" value="Genomic_DNA"/>
</dbReference>
<feature type="transmembrane region" description="Helical" evidence="2">
    <location>
        <begin position="363"/>
        <end position="385"/>
    </location>
</feature>